<accession>A0ACC3NYC1</accession>
<evidence type="ECO:0000313" key="2">
    <source>
        <dbReference type="Proteomes" id="UP001281147"/>
    </source>
</evidence>
<protein>
    <submittedName>
        <fullName evidence="1">Uncharacterized protein</fullName>
    </submittedName>
</protein>
<name>A0ACC3NYC1_9PEZI</name>
<comment type="caution">
    <text evidence="1">The sequence shown here is derived from an EMBL/GenBank/DDBJ whole genome shotgun (WGS) entry which is preliminary data.</text>
</comment>
<evidence type="ECO:0000313" key="1">
    <source>
        <dbReference type="EMBL" id="KAK3725409.1"/>
    </source>
</evidence>
<gene>
    <name evidence="1" type="ORF">LTR37_000379</name>
</gene>
<organism evidence="1 2">
    <name type="scientific">Vermiconidia calcicola</name>
    <dbReference type="NCBI Taxonomy" id="1690605"/>
    <lineage>
        <taxon>Eukaryota</taxon>
        <taxon>Fungi</taxon>
        <taxon>Dikarya</taxon>
        <taxon>Ascomycota</taxon>
        <taxon>Pezizomycotina</taxon>
        <taxon>Dothideomycetes</taxon>
        <taxon>Dothideomycetidae</taxon>
        <taxon>Mycosphaerellales</taxon>
        <taxon>Extremaceae</taxon>
        <taxon>Vermiconidia</taxon>
    </lineage>
</organism>
<sequence>MEPKQHDRKRCDDPPQVVVDRDSAPEPATFSSLPKAWNGQQRDGLLGGYATDSAPGYYLHDKREEINEVTESTPPTPTRQVCGLKRKTAVWICIALAIVIVVAVVVGAVLGALNSSSKSTLPKPSSSTLPTPDPLPVSRGTGNGAIAEDVQGRQFGYYQDDKGSIVEAEINDGLWQSPDGEGTAQSIVARSAEQEKPFAQLGWFWLGAKYRLVFFIDSRGRLTVSNRTTVGGWSSSFTIITDDEVASGPFFASDSLTGFAGTLFEDHLNLYFRNRTTGELTLYCFGYSDENPYGWQEVVSADIDLHPIAPGSYISACTDSSGLDWVFYLTKKGELMKMNSDSNSFSEPMHVAGSVSSLSELQALCDDVDPADDTTGAVIYYQLEKNTGVMSKARVAQNGAITSDVVL</sequence>
<proteinExistence type="predicted"/>
<keyword evidence="2" id="KW-1185">Reference proteome</keyword>
<dbReference type="EMBL" id="JAUTXU010000002">
    <property type="protein sequence ID" value="KAK3725409.1"/>
    <property type="molecule type" value="Genomic_DNA"/>
</dbReference>
<dbReference type="Proteomes" id="UP001281147">
    <property type="component" value="Unassembled WGS sequence"/>
</dbReference>
<reference evidence="1" key="1">
    <citation type="submission" date="2023-07" db="EMBL/GenBank/DDBJ databases">
        <title>Black Yeasts Isolated from many extreme environments.</title>
        <authorList>
            <person name="Coleine C."/>
            <person name="Stajich J.E."/>
            <person name="Selbmann L."/>
        </authorList>
    </citation>
    <scope>NUCLEOTIDE SEQUENCE</scope>
    <source>
        <strain evidence="1">CCFEE 5714</strain>
    </source>
</reference>